<evidence type="ECO:0000256" key="1">
    <source>
        <dbReference type="ARBA" id="ARBA00022741"/>
    </source>
</evidence>
<evidence type="ECO:0008006" key="4">
    <source>
        <dbReference type="Google" id="ProtNLM"/>
    </source>
</evidence>
<dbReference type="PANTHER" id="PTHR43384">
    <property type="entry name" value="SEPTUM SITE-DETERMINING PROTEIN MIND HOMOLOG, CHLOROPLASTIC-RELATED"/>
    <property type="match status" value="1"/>
</dbReference>
<dbReference type="GO" id="GO:0005829">
    <property type="term" value="C:cytosol"/>
    <property type="evidence" value="ECO:0007669"/>
    <property type="project" value="TreeGrafter"/>
</dbReference>
<dbReference type="AlphaFoldDB" id="A0A381SA33"/>
<evidence type="ECO:0000256" key="2">
    <source>
        <dbReference type="ARBA" id="ARBA00022840"/>
    </source>
</evidence>
<accession>A0A381SA33</accession>
<dbReference type="GO" id="GO:0005524">
    <property type="term" value="F:ATP binding"/>
    <property type="evidence" value="ECO:0007669"/>
    <property type="project" value="UniProtKB-KW"/>
</dbReference>
<evidence type="ECO:0000313" key="3">
    <source>
        <dbReference type="EMBL" id="SVA00344.1"/>
    </source>
</evidence>
<dbReference type="InterPro" id="IPR050625">
    <property type="entry name" value="ParA/MinD_ATPase"/>
</dbReference>
<dbReference type="GO" id="GO:0016887">
    <property type="term" value="F:ATP hydrolysis activity"/>
    <property type="evidence" value="ECO:0007669"/>
    <property type="project" value="TreeGrafter"/>
</dbReference>
<organism evidence="3">
    <name type="scientific">marine metagenome</name>
    <dbReference type="NCBI Taxonomy" id="408172"/>
    <lineage>
        <taxon>unclassified sequences</taxon>
        <taxon>metagenomes</taxon>
        <taxon>ecological metagenomes</taxon>
    </lineage>
</organism>
<dbReference type="GO" id="GO:0009898">
    <property type="term" value="C:cytoplasmic side of plasma membrane"/>
    <property type="evidence" value="ECO:0007669"/>
    <property type="project" value="TreeGrafter"/>
</dbReference>
<reference evidence="3" key="1">
    <citation type="submission" date="2018-05" db="EMBL/GenBank/DDBJ databases">
        <authorList>
            <person name="Lanie J.A."/>
            <person name="Ng W.-L."/>
            <person name="Kazmierczak K.M."/>
            <person name="Andrzejewski T.M."/>
            <person name="Davidsen T.M."/>
            <person name="Wayne K.J."/>
            <person name="Tettelin H."/>
            <person name="Glass J.I."/>
            <person name="Rusch D."/>
            <person name="Podicherti R."/>
            <person name="Tsui H.-C.T."/>
            <person name="Winkler M.E."/>
        </authorList>
    </citation>
    <scope>NUCLEOTIDE SEQUENCE</scope>
</reference>
<dbReference type="Pfam" id="PF10609">
    <property type="entry name" value="ParA"/>
    <property type="match status" value="1"/>
</dbReference>
<gene>
    <name evidence="3" type="ORF">METZ01_LOCUS53198</name>
</gene>
<protein>
    <recommendedName>
        <fullName evidence="4">CobQ/CobB/MinD/ParA nucleotide binding domain-containing protein</fullName>
    </recommendedName>
</protein>
<proteinExistence type="predicted"/>
<keyword evidence="2" id="KW-0067">ATP-binding</keyword>
<dbReference type="InterPro" id="IPR033756">
    <property type="entry name" value="YlxH/NBP35"/>
</dbReference>
<dbReference type="SUPFAM" id="SSF52540">
    <property type="entry name" value="P-loop containing nucleoside triphosphate hydrolases"/>
    <property type="match status" value="1"/>
</dbReference>
<dbReference type="GO" id="GO:0051782">
    <property type="term" value="P:negative regulation of cell division"/>
    <property type="evidence" value="ECO:0007669"/>
    <property type="project" value="TreeGrafter"/>
</dbReference>
<keyword evidence="1" id="KW-0547">Nucleotide-binding</keyword>
<sequence>MDRTIIPIASGKGGVGKSFLAANLAIALAQLGKKVVVADLDFGGSNLHTCLGLHNNHPGIGDFLRARYGELKDLLVATEEENLKLLAGDVRSPFLANMHHAQKMRLIYNLKQLDCEYLILDLGSGSTYNTLDYFGMSQLGMIITTPEHTSTMNMLAFLKLFAFRVIERSLPKNTFLNEKLRESYNRSVMEEVLTVRGLLDEISTIDSDVAQNAEQNWVRYRPRVIFNKCKMPDELDILPALENTLDQNLLLRCDFFGCLFSDPAVSITFQQRKTLNTVGPNSDILEDINLLADRINRLWKQPIANSANLLQNNAVKLFEKRHV</sequence>
<name>A0A381SA33_9ZZZZ</name>
<dbReference type="PANTHER" id="PTHR43384:SF4">
    <property type="entry name" value="CELLULOSE BIOSYNTHESIS PROTEIN BCSQ-RELATED"/>
    <property type="match status" value="1"/>
</dbReference>
<dbReference type="Gene3D" id="3.40.50.300">
    <property type="entry name" value="P-loop containing nucleotide triphosphate hydrolases"/>
    <property type="match status" value="1"/>
</dbReference>
<dbReference type="InterPro" id="IPR027417">
    <property type="entry name" value="P-loop_NTPase"/>
</dbReference>
<dbReference type="EMBL" id="UINC01002791">
    <property type="protein sequence ID" value="SVA00344.1"/>
    <property type="molecule type" value="Genomic_DNA"/>
</dbReference>